<organism evidence="4 5">
    <name type="scientific">Aureobasidium pullulans</name>
    <name type="common">Black yeast</name>
    <name type="synonym">Pullularia pullulans</name>
    <dbReference type="NCBI Taxonomy" id="5580"/>
    <lineage>
        <taxon>Eukaryota</taxon>
        <taxon>Fungi</taxon>
        <taxon>Dikarya</taxon>
        <taxon>Ascomycota</taxon>
        <taxon>Pezizomycotina</taxon>
        <taxon>Dothideomycetes</taxon>
        <taxon>Dothideomycetidae</taxon>
        <taxon>Dothideales</taxon>
        <taxon>Saccotheciaceae</taxon>
        <taxon>Aureobasidium</taxon>
    </lineage>
</organism>
<sequence length="652" mass="72009">MARSTPQRDLLTFWAWSHFPRHTWSVAYVSARHQFLNSRTPVNKLPFSQQKMPDRPSIAVTAAQKTERHDFADGNKTPPPQSSPPRSPSPAQPPLSPKLSTASQKTTGTTGPGRPRWILHMQAQMWRFLMGIGMLLHRMAPPHPPKPSFKRSIKATVSSKPGSFELHFYVPKDYEKHRRMDFSQKKYPCVINFHGGGFTLGSPSDDARWCGTVVDECAAVVVSVDYRLAPENPFPTAVEDGVDAVLYMANNADELGIDENKIALSGFSSGANMAFTVPLRLYDHQSEFSRVETNNGASSSLLSLPRAQDPSSSSLSVDRIVRSRSHTVAPTLASLQKQQMSVKQCETVQSVSLCAIVPWYPSCDYTQTREERRNTSVRTDQDLPAIFTNLFDESYLHPPDTIPLDSPYLSPGIAPTNLLAEALPQDIIMHTCQWDMLLAEGEKFRDRLTGKGINKTVHYKMIEGVPHGWDKAPNPLKPTPGVKQHYLNATNHLRRVFAKQGGSATEEATIGGVAGEGRRMSTLPRNPDRNIGFAGETIGWRWVEGIMAIFTGVPWIAGSLLIPETYAPVLLRKRARALEKANPGELYKTRAEIASGPVQSVGVFSTALIRPWKFADSALAANSVLRSLFGMAFPLFTSDIVFGTDVSAYAGE</sequence>
<dbReference type="AlphaFoldDB" id="A0A4S8SLE0"/>
<proteinExistence type="predicted"/>
<evidence type="ECO:0000259" key="3">
    <source>
        <dbReference type="Pfam" id="PF07859"/>
    </source>
</evidence>
<dbReference type="Gene3D" id="3.40.50.1820">
    <property type="entry name" value="alpha/beta hydrolase"/>
    <property type="match status" value="1"/>
</dbReference>
<dbReference type="SUPFAM" id="SSF53474">
    <property type="entry name" value="alpha/beta-Hydrolases"/>
    <property type="match status" value="1"/>
</dbReference>
<evidence type="ECO:0000313" key="5">
    <source>
        <dbReference type="Proteomes" id="UP000304951"/>
    </source>
</evidence>
<feature type="compositionally biased region" description="Low complexity" evidence="2">
    <location>
        <begin position="106"/>
        <end position="116"/>
    </location>
</feature>
<feature type="region of interest" description="Disordered" evidence="2">
    <location>
        <begin position="68"/>
        <end position="116"/>
    </location>
</feature>
<keyword evidence="1 4" id="KW-0378">Hydrolase</keyword>
<feature type="domain" description="Alpha/beta hydrolase fold-3" evidence="3">
    <location>
        <begin position="190"/>
        <end position="285"/>
    </location>
</feature>
<accession>A0A4S8SLE0</accession>
<dbReference type="EMBL" id="QZAF01000144">
    <property type="protein sequence ID" value="THV71630.1"/>
    <property type="molecule type" value="Genomic_DNA"/>
</dbReference>
<dbReference type="Proteomes" id="UP000304951">
    <property type="component" value="Unassembled WGS sequence"/>
</dbReference>
<evidence type="ECO:0000256" key="2">
    <source>
        <dbReference type="SAM" id="MobiDB-lite"/>
    </source>
</evidence>
<protein>
    <submittedName>
        <fullName evidence="4">Alpha/beta-hydrolase</fullName>
    </submittedName>
</protein>
<dbReference type="Pfam" id="PF07859">
    <property type="entry name" value="Abhydrolase_3"/>
    <property type="match status" value="2"/>
</dbReference>
<evidence type="ECO:0000256" key="1">
    <source>
        <dbReference type="ARBA" id="ARBA00022801"/>
    </source>
</evidence>
<comment type="caution">
    <text evidence="4">The sequence shown here is derived from an EMBL/GenBank/DDBJ whole genome shotgun (WGS) entry which is preliminary data.</text>
</comment>
<dbReference type="InterPro" id="IPR013094">
    <property type="entry name" value="AB_hydrolase_3"/>
</dbReference>
<reference evidence="4 5" key="1">
    <citation type="submission" date="2018-10" db="EMBL/GenBank/DDBJ databases">
        <title>Fifty Aureobasidium pullulans genomes reveal a recombining polyextremotolerant generalist.</title>
        <authorList>
            <person name="Gostincar C."/>
            <person name="Turk M."/>
            <person name="Zajc J."/>
            <person name="Gunde-Cimerman N."/>
        </authorList>
    </citation>
    <scope>NUCLEOTIDE SEQUENCE [LARGE SCALE GENOMIC DNA]</scope>
    <source>
        <strain evidence="4 5">EXF-11900</strain>
    </source>
</reference>
<feature type="domain" description="Alpha/beta hydrolase fold-3" evidence="3">
    <location>
        <begin position="350"/>
        <end position="469"/>
    </location>
</feature>
<feature type="compositionally biased region" description="Pro residues" evidence="2">
    <location>
        <begin position="77"/>
        <end position="96"/>
    </location>
</feature>
<dbReference type="InterPro" id="IPR029058">
    <property type="entry name" value="AB_hydrolase_fold"/>
</dbReference>
<name>A0A4S8SLE0_AURPU</name>
<dbReference type="PANTHER" id="PTHR48081:SF8">
    <property type="entry name" value="ALPHA_BETA HYDROLASE FOLD-3 DOMAIN-CONTAINING PROTEIN-RELATED"/>
    <property type="match status" value="1"/>
</dbReference>
<dbReference type="GO" id="GO:0016787">
    <property type="term" value="F:hydrolase activity"/>
    <property type="evidence" value="ECO:0007669"/>
    <property type="project" value="UniProtKB-KW"/>
</dbReference>
<gene>
    <name evidence="4" type="ORF">D6D28_04295</name>
</gene>
<dbReference type="PANTHER" id="PTHR48081">
    <property type="entry name" value="AB HYDROLASE SUPERFAMILY PROTEIN C4A8.06C"/>
    <property type="match status" value="1"/>
</dbReference>
<feature type="region of interest" description="Disordered" evidence="2">
    <location>
        <begin position="297"/>
        <end position="316"/>
    </location>
</feature>
<dbReference type="InterPro" id="IPR050300">
    <property type="entry name" value="GDXG_lipolytic_enzyme"/>
</dbReference>
<evidence type="ECO:0000313" key="4">
    <source>
        <dbReference type="EMBL" id="THV71630.1"/>
    </source>
</evidence>